<comment type="caution">
    <text evidence="1">The sequence shown here is derived from an EMBL/GenBank/DDBJ whole genome shotgun (WGS) entry which is preliminary data.</text>
</comment>
<proteinExistence type="predicted"/>
<dbReference type="SUPFAM" id="SSF55961">
    <property type="entry name" value="Bet v1-like"/>
    <property type="match status" value="2"/>
</dbReference>
<reference evidence="2" key="1">
    <citation type="journal article" date="2019" name="Int. J. Syst. Evol. Microbiol.">
        <title>The Global Catalogue of Microorganisms (GCM) 10K type strain sequencing project: providing services to taxonomists for standard genome sequencing and annotation.</title>
        <authorList>
            <consortium name="The Broad Institute Genomics Platform"/>
            <consortium name="The Broad Institute Genome Sequencing Center for Infectious Disease"/>
            <person name="Wu L."/>
            <person name="Ma J."/>
        </authorList>
    </citation>
    <scope>NUCLEOTIDE SEQUENCE [LARGE SCALE GENOMIC DNA]</scope>
    <source>
        <strain evidence="2">KCTC 52640</strain>
    </source>
</reference>
<accession>A0ABV7EMF6</accession>
<dbReference type="PANTHER" id="PTHR39332:SF7">
    <property type="entry name" value="SRPBCC FAMILY PROTEIN"/>
    <property type="match status" value="1"/>
</dbReference>
<gene>
    <name evidence="1" type="ORF">ACFOSU_08335</name>
</gene>
<dbReference type="Gene3D" id="3.30.530.20">
    <property type="match status" value="2"/>
</dbReference>
<dbReference type="Pfam" id="PF10604">
    <property type="entry name" value="Polyketide_cyc2"/>
    <property type="match status" value="2"/>
</dbReference>
<organism evidence="1 2">
    <name type="scientific">Salinisphaera aquimarina</name>
    <dbReference type="NCBI Taxonomy" id="2094031"/>
    <lineage>
        <taxon>Bacteria</taxon>
        <taxon>Pseudomonadati</taxon>
        <taxon>Pseudomonadota</taxon>
        <taxon>Gammaproteobacteria</taxon>
        <taxon>Salinisphaerales</taxon>
        <taxon>Salinisphaeraceae</taxon>
        <taxon>Salinisphaera</taxon>
    </lineage>
</organism>
<name>A0ABV7EMF6_9GAMM</name>
<dbReference type="RefSeq" id="WP_380688369.1">
    <property type="nucleotide sequence ID" value="NZ_JBHRSS010000003.1"/>
</dbReference>
<dbReference type="InterPro" id="IPR019587">
    <property type="entry name" value="Polyketide_cyclase/dehydratase"/>
</dbReference>
<dbReference type="Proteomes" id="UP001595462">
    <property type="component" value="Unassembled WGS sequence"/>
</dbReference>
<dbReference type="InterPro" id="IPR023393">
    <property type="entry name" value="START-like_dom_sf"/>
</dbReference>
<dbReference type="CDD" id="cd07821">
    <property type="entry name" value="PYR_PYL_RCAR_like"/>
    <property type="match status" value="2"/>
</dbReference>
<sequence length="303" mass="33736">MAKAYASIVIEQPIDIVWALVRDFNAMPKWHTAIPESMIEDDRRADAVGAIRRFSLADGSQVRERLLSLDDRCYRFSYGFETPAFPVRNYIAEMSLIPVTQNNATFVQWSAHFDEAAEDEGKYAHIISNDVFAAGLASLQEAIAGNSHDETGPPRPGMKPAKVFCSSILAAPIDTVWQSMRDFSGMDGWHPDIEDMHMEDGVSCDTVGGVRRFALGGDTLREQLTFLDDSRYAFAYRMLDGPQPWLDYCAGVQLYPVTSSGATLAVWQADWTAAVQDDLTLVLLVHDSVFQLALDTLDQKLSR</sequence>
<evidence type="ECO:0000313" key="1">
    <source>
        <dbReference type="EMBL" id="MFC3103898.1"/>
    </source>
</evidence>
<evidence type="ECO:0000313" key="2">
    <source>
        <dbReference type="Proteomes" id="UP001595462"/>
    </source>
</evidence>
<keyword evidence="2" id="KW-1185">Reference proteome</keyword>
<dbReference type="EMBL" id="JBHRSS010000003">
    <property type="protein sequence ID" value="MFC3103898.1"/>
    <property type="molecule type" value="Genomic_DNA"/>
</dbReference>
<protein>
    <submittedName>
        <fullName evidence="1">SRPBCC family protein</fullName>
    </submittedName>
</protein>
<dbReference type="PANTHER" id="PTHR39332">
    <property type="entry name" value="BLL4707 PROTEIN"/>
    <property type="match status" value="1"/>
</dbReference>